<dbReference type="InterPro" id="IPR003578">
    <property type="entry name" value="Small_GTPase_Rho"/>
</dbReference>
<dbReference type="STRING" id="5762.D2W1S0"/>
<dbReference type="Gene3D" id="3.40.50.300">
    <property type="entry name" value="P-loop containing nucleotide triphosphate hydrolases"/>
    <property type="match status" value="1"/>
</dbReference>
<gene>
    <name evidence="3" type="ORF">NAEGRDRAFT_75354</name>
</gene>
<dbReference type="PROSITE" id="PS51420">
    <property type="entry name" value="RHO"/>
    <property type="match status" value="1"/>
</dbReference>
<dbReference type="InterPro" id="IPR027417">
    <property type="entry name" value="P-loop_NTPase"/>
</dbReference>
<dbReference type="GeneID" id="8856217"/>
<reference evidence="3 4" key="1">
    <citation type="journal article" date="2010" name="Cell">
        <title>The genome of Naegleria gruberi illuminates early eukaryotic versatility.</title>
        <authorList>
            <person name="Fritz-Laylin L.K."/>
            <person name="Prochnik S.E."/>
            <person name="Ginger M.L."/>
            <person name="Dacks J.B."/>
            <person name="Carpenter M.L."/>
            <person name="Field M.C."/>
            <person name="Kuo A."/>
            <person name="Paredez A."/>
            <person name="Chapman J."/>
            <person name="Pham J."/>
            <person name="Shu S."/>
            <person name="Neupane R."/>
            <person name="Cipriano M."/>
            <person name="Mancuso J."/>
            <person name="Tu H."/>
            <person name="Salamov A."/>
            <person name="Lindquist E."/>
            <person name="Shapiro H."/>
            <person name="Lucas S."/>
            <person name="Grigoriev I.V."/>
            <person name="Cande W.Z."/>
            <person name="Fulton C."/>
            <person name="Rokhsar D.S."/>
            <person name="Dawson S.C."/>
        </authorList>
    </citation>
    <scope>NUCLEOTIDE SEQUENCE [LARGE SCALE GENOMIC DNA]</scope>
    <source>
        <strain evidence="3 4">NEG-M</strain>
    </source>
</reference>
<dbReference type="eggNOG" id="KOG0393">
    <property type="taxonomic scope" value="Eukaryota"/>
</dbReference>
<evidence type="ECO:0000256" key="1">
    <source>
        <dbReference type="ARBA" id="ARBA00022741"/>
    </source>
</evidence>
<evidence type="ECO:0000313" key="4">
    <source>
        <dbReference type="Proteomes" id="UP000006671"/>
    </source>
</evidence>
<dbReference type="GO" id="GO:0005525">
    <property type="term" value="F:GTP binding"/>
    <property type="evidence" value="ECO:0007669"/>
    <property type="project" value="UniProtKB-KW"/>
</dbReference>
<keyword evidence="2" id="KW-0342">GTP-binding</keyword>
<dbReference type="KEGG" id="ngr:NAEGRDRAFT_75354"/>
<dbReference type="AlphaFoldDB" id="D2W1S0"/>
<accession>D2W1S0</accession>
<sequence>MYLDCISIIQEFKKFDERCCCSEEAGKLALSSDFRKLYFEQMREYYLRSDMNEQALVERIEELESNRKSSSTTVFREYHELLKDYPNIKSNDLYVKFMVVGSSCGKTSFLYHLSLGLHPPYSNVASNLQYLPSIHDGYSTNLIFGSSFCNIGFWDTSGKSEYKTLRPLSYPGTDVCFLCFDCMSYDSLDLAINTFLEELTSHMKQEGKTFPIALLSTKHDLQQDRKEVLKLLISKQQKPINSQLGERIAKAIGCVTYLESILLPSKDYFKIIFNISRIEKLPVTTEKQSLLQKLGRFFKK</sequence>
<dbReference type="SMART" id="SM00174">
    <property type="entry name" value="RHO"/>
    <property type="match status" value="1"/>
</dbReference>
<name>D2W1S0_NAEGR</name>
<dbReference type="VEuPathDB" id="AmoebaDB:NAEGRDRAFT_75354"/>
<dbReference type="InParanoid" id="D2W1S0"/>
<dbReference type="InterPro" id="IPR001806">
    <property type="entry name" value="Small_GTPase"/>
</dbReference>
<protein>
    <submittedName>
        <fullName evidence="3">Small GTPase</fullName>
    </submittedName>
</protein>
<evidence type="ECO:0000256" key="2">
    <source>
        <dbReference type="ARBA" id="ARBA00023134"/>
    </source>
</evidence>
<dbReference type="PANTHER" id="PTHR24072">
    <property type="entry name" value="RHO FAMILY GTPASE"/>
    <property type="match status" value="1"/>
</dbReference>
<dbReference type="Proteomes" id="UP000006671">
    <property type="component" value="Unassembled WGS sequence"/>
</dbReference>
<keyword evidence="4" id="KW-1185">Reference proteome</keyword>
<organism evidence="4">
    <name type="scientific">Naegleria gruberi</name>
    <name type="common">Amoeba</name>
    <dbReference type="NCBI Taxonomy" id="5762"/>
    <lineage>
        <taxon>Eukaryota</taxon>
        <taxon>Discoba</taxon>
        <taxon>Heterolobosea</taxon>
        <taxon>Tetramitia</taxon>
        <taxon>Eutetramitia</taxon>
        <taxon>Vahlkampfiidae</taxon>
        <taxon>Naegleria</taxon>
    </lineage>
</organism>
<dbReference type="GO" id="GO:0003924">
    <property type="term" value="F:GTPase activity"/>
    <property type="evidence" value="ECO:0007669"/>
    <property type="project" value="InterPro"/>
</dbReference>
<dbReference type="EMBL" id="GG738923">
    <property type="protein sequence ID" value="EFC36968.1"/>
    <property type="molecule type" value="Genomic_DNA"/>
</dbReference>
<proteinExistence type="predicted"/>
<dbReference type="GO" id="GO:0007264">
    <property type="term" value="P:small GTPase-mediated signal transduction"/>
    <property type="evidence" value="ECO:0007669"/>
    <property type="project" value="InterPro"/>
</dbReference>
<keyword evidence="1" id="KW-0547">Nucleotide-binding</keyword>
<dbReference type="SUPFAM" id="SSF52540">
    <property type="entry name" value="P-loop containing nucleoside triphosphate hydrolases"/>
    <property type="match status" value="1"/>
</dbReference>
<dbReference type="RefSeq" id="XP_002669712.1">
    <property type="nucleotide sequence ID" value="XM_002669666.1"/>
</dbReference>
<evidence type="ECO:0000313" key="3">
    <source>
        <dbReference type="EMBL" id="EFC36968.1"/>
    </source>
</evidence>
<dbReference type="Pfam" id="PF00071">
    <property type="entry name" value="Ras"/>
    <property type="match status" value="1"/>
</dbReference>